<dbReference type="AlphaFoldDB" id="A0A7J7JCS2"/>
<reference evidence="2" key="1">
    <citation type="submission" date="2020-06" db="EMBL/GenBank/DDBJ databases">
        <title>Draft genome of Bugula neritina, a colonial animal packing powerful symbionts and potential medicines.</title>
        <authorList>
            <person name="Rayko M."/>
        </authorList>
    </citation>
    <scope>NUCLEOTIDE SEQUENCE [LARGE SCALE GENOMIC DNA]</scope>
    <source>
        <strain evidence="2">Kwan_BN1</strain>
    </source>
</reference>
<evidence type="ECO:0000256" key="1">
    <source>
        <dbReference type="SAM" id="Phobius"/>
    </source>
</evidence>
<organism evidence="2 3">
    <name type="scientific">Bugula neritina</name>
    <name type="common">Brown bryozoan</name>
    <name type="synonym">Sertularia neritina</name>
    <dbReference type="NCBI Taxonomy" id="10212"/>
    <lineage>
        <taxon>Eukaryota</taxon>
        <taxon>Metazoa</taxon>
        <taxon>Spiralia</taxon>
        <taxon>Lophotrochozoa</taxon>
        <taxon>Bryozoa</taxon>
        <taxon>Gymnolaemata</taxon>
        <taxon>Cheilostomatida</taxon>
        <taxon>Flustrina</taxon>
        <taxon>Buguloidea</taxon>
        <taxon>Bugulidae</taxon>
        <taxon>Bugula</taxon>
    </lineage>
</organism>
<feature type="transmembrane region" description="Helical" evidence="1">
    <location>
        <begin position="12"/>
        <end position="39"/>
    </location>
</feature>
<evidence type="ECO:0000313" key="2">
    <source>
        <dbReference type="EMBL" id="KAF6023733.1"/>
    </source>
</evidence>
<gene>
    <name evidence="2" type="ORF">EB796_017960</name>
</gene>
<protein>
    <submittedName>
        <fullName evidence="2">Uncharacterized protein</fullName>
    </submittedName>
</protein>
<keyword evidence="1" id="KW-0812">Transmembrane</keyword>
<comment type="caution">
    <text evidence="2">The sequence shown here is derived from an EMBL/GenBank/DDBJ whole genome shotgun (WGS) entry which is preliminary data.</text>
</comment>
<keyword evidence="1" id="KW-1133">Transmembrane helix</keyword>
<evidence type="ECO:0000313" key="3">
    <source>
        <dbReference type="Proteomes" id="UP000593567"/>
    </source>
</evidence>
<proteinExistence type="predicted"/>
<dbReference type="Proteomes" id="UP000593567">
    <property type="component" value="Unassembled WGS sequence"/>
</dbReference>
<keyword evidence="1" id="KW-0472">Membrane</keyword>
<keyword evidence="3" id="KW-1185">Reference proteome</keyword>
<sequence>MISEVFTRYLPHFIVVVYPFHGCLYFVVVVSLFSCLYFIAVFKECFKLNNVSHYIVNEKSLRFPMRSLGFSPTIEESVNY</sequence>
<accession>A0A7J7JCS2</accession>
<dbReference type="EMBL" id="VXIV02002670">
    <property type="protein sequence ID" value="KAF6023733.1"/>
    <property type="molecule type" value="Genomic_DNA"/>
</dbReference>
<name>A0A7J7JCS2_BUGNE</name>
<dbReference type="OrthoDB" id="435273at2759"/>